<reference evidence="2" key="1">
    <citation type="submission" date="2025-08" db="UniProtKB">
        <authorList>
            <consortium name="Ensembl"/>
        </authorList>
    </citation>
    <scope>IDENTIFICATION</scope>
</reference>
<reference evidence="2" key="2">
    <citation type="submission" date="2025-09" db="UniProtKB">
        <authorList>
            <consortium name="Ensembl"/>
        </authorList>
    </citation>
    <scope>IDENTIFICATION</scope>
</reference>
<sequence>MYCVSFISLSYLNFPSSEATAWQVYKYVATRLTWADAELCCVSEKANLVSIHRCSWIRLSDIHKEGRWMWSDGVADLKWNDVPCSVTYPLFVHPVLNILIKYK</sequence>
<organism evidence="2 3">
    <name type="scientific">Dicentrarchus labrax</name>
    <name type="common">European seabass</name>
    <name type="synonym">Morone labrax</name>
    <dbReference type="NCBI Taxonomy" id="13489"/>
    <lineage>
        <taxon>Eukaryota</taxon>
        <taxon>Metazoa</taxon>
        <taxon>Chordata</taxon>
        <taxon>Craniata</taxon>
        <taxon>Vertebrata</taxon>
        <taxon>Euteleostomi</taxon>
        <taxon>Actinopterygii</taxon>
        <taxon>Neopterygii</taxon>
        <taxon>Teleostei</taxon>
        <taxon>Neoteleostei</taxon>
        <taxon>Acanthomorphata</taxon>
        <taxon>Eupercaria</taxon>
        <taxon>Moronidae</taxon>
        <taxon>Dicentrarchus</taxon>
    </lineage>
</organism>
<dbReference type="InterPro" id="IPR016186">
    <property type="entry name" value="C-type_lectin-like/link_sf"/>
</dbReference>
<evidence type="ECO:0000313" key="2">
    <source>
        <dbReference type="Ensembl" id="ENSDLAP00005014303.2"/>
    </source>
</evidence>
<dbReference type="InterPro" id="IPR016187">
    <property type="entry name" value="CTDL_fold"/>
</dbReference>
<dbReference type="InterPro" id="IPR001304">
    <property type="entry name" value="C-type_lectin-like"/>
</dbReference>
<dbReference type="Gene3D" id="3.10.100.10">
    <property type="entry name" value="Mannose-Binding Protein A, subunit A"/>
    <property type="match status" value="1"/>
</dbReference>
<evidence type="ECO:0000313" key="3">
    <source>
        <dbReference type="Proteomes" id="UP000694389"/>
    </source>
</evidence>
<dbReference type="PROSITE" id="PS50041">
    <property type="entry name" value="C_TYPE_LECTIN_2"/>
    <property type="match status" value="1"/>
</dbReference>
<keyword evidence="3" id="KW-1185">Reference proteome</keyword>
<proteinExistence type="predicted"/>
<evidence type="ECO:0000259" key="1">
    <source>
        <dbReference type="PROSITE" id="PS50041"/>
    </source>
</evidence>
<dbReference type="SUPFAM" id="SSF56436">
    <property type="entry name" value="C-type lectin-like"/>
    <property type="match status" value="1"/>
</dbReference>
<dbReference type="Ensembl" id="ENSDLAT00005015571.2">
    <property type="protein sequence ID" value="ENSDLAP00005014303.2"/>
    <property type="gene ID" value="ENSDLAG00005029497.1"/>
</dbReference>
<dbReference type="AlphaFoldDB" id="A0A8C4E6V4"/>
<dbReference type="GeneTree" id="ENSGT00980000199528"/>
<protein>
    <recommendedName>
        <fullName evidence="1">C-type lectin domain-containing protein</fullName>
    </recommendedName>
</protein>
<name>A0A8C4E6V4_DICLA</name>
<dbReference type="CDD" id="cd00037">
    <property type="entry name" value="CLECT"/>
    <property type="match status" value="1"/>
</dbReference>
<accession>A0A8C4E6V4</accession>
<dbReference type="Proteomes" id="UP000694389">
    <property type="component" value="Unassembled WGS sequence"/>
</dbReference>
<feature type="domain" description="C-type lectin" evidence="1">
    <location>
        <begin position="25"/>
        <end position="83"/>
    </location>
</feature>